<comment type="catalytic activity">
    <reaction evidence="1 5">
        <text>a phosphate monoester + H2O = an alcohol + phosphate</text>
        <dbReference type="Rhea" id="RHEA:15017"/>
        <dbReference type="ChEBI" id="CHEBI:15377"/>
        <dbReference type="ChEBI" id="CHEBI:30879"/>
        <dbReference type="ChEBI" id="CHEBI:43474"/>
        <dbReference type="ChEBI" id="CHEBI:67140"/>
        <dbReference type="EC" id="3.1.3.2"/>
    </reaction>
</comment>
<dbReference type="SUPFAM" id="SSF56300">
    <property type="entry name" value="Metallo-dependent phosphatases"/>
    <property type="match status" value="1"/>
</dbReference>
<keyword evidence="3 6" id="KW-0732">Signal</keyword>
<evidence type="ECO:0000256" key="6">
    <source>
        <dbReference type="SAM" id="SignalP"/>
    </source>
</evidence>
<dbReference type="Proteomes" id="UP001168552">
    <property type="component" value="Unassembled WGS sequence"/>
</dbReference>
<dbReference type="Gene3D" id="3.60.21.10">
    <property type="match status" value="1"/>
</dbReference>
<dbReference type="PANTHER" id="PTHR10161">
    <property type="entry name" value="TARTRATE-RESISTANT ACID PHOSPHATASE TYPE 5"/>
    <property type="match status" value="1"/>
</dbReference>
<evidence type="ECO:0000256" key="1">
    <source>
        <dbReference type="ARBA" id="ARBA00000032"/>
    </source>
</evidence>
<evidence type="ECO:0000256" key="3">
    <source>
        <dbReference type="ARBA" id="ARBA00022729"/>
    </source>
</evidence>
<dbReference type="InterPro" id="IPR051558">
    <property type="entry name" value="Metallophosphoesterase_PAP"/>
</dbReference>
<dbReference type="PANTHER" id="PTHR10161:SF14">
    <property type="entry name" value="TARTRATE-RESISTANT ACID PHOSPHATASE TYPE 5"/>
    <property type="match status" value="1"/>
</dbReference>
<feature type="chain" id="PRO_5046037794" description="acid phosphatase" evidence="6">
    <location>
        <begin position="21"/>
        <end position="317"/>
    </location>
</feature>
<dbReference type="PROSITE" id="PS51257">
    <property type="entry name" value="PROKAR_LIPOPROTEIN"/>
    <property type="match status" value="1"/>
</dbReference>
<organism evidence="8 9">
    <name type="scientific">Shiella aurantiaca</name>
    <dbReference type="NCBI Taxonomy" id="3058365"/>
    <lineage>
        <taxon>Bacteria</taxon>
        <taxon>Pseudomonadati</taxon>
        <taxon>Bacteroidota</taxon>
        <taxon>Cytophagia</taxon>
        <taxon>Cytophagales</taxon>
        <taxon>Shiellaceae</taxon>
        <taxon>Shiella</taxon>
    </lineage>
</organism>
<dbReference type="CDD" id="cd07378">
    <property type="entry name" value="MPP_ACP5"/>
    <property type="match status" value="1"/>
</dbReference>
<name>A0ABT8F5X0_9BACT</name>
<evidence type="ECO:0000256" key="4">
    <source>
        <dbReference type="ARBA" id="ARBA00022801"/>
    </source>
</evidence>
<evidence type="ECO:0000313" key="8">
    <source>
        <dbReference type="EMBL" id="MDN4165785.1"/>
    </source>
</evidence>
<keyword evidence="9" id="KW-1185">Reference proteome</keyword>
<protein>
    <recommendedName>
        <fullName evidence="2 5">acid phosphatase</fullName>
        <ecNumber evidence="2 5">3.1.3.2</ecNumber>
    </recommendedName>
</protein>
<evidence type="ECO:0000259" key="7">
    <source>
        <dbReference type="Pfam" id="PF00149"/>
    </source>
</evidence>
<evidence type="ECO:0000256" key="5">
    <source>
        <dbReference type="PIRNR" id="PIRNR000898"/>
    </source>
</evidence>
<dbReference type="Pfam" id="PF00149">
    <property type="entry name" value="Metallophos"/>
    <property type="match status" value="1"/>
</dbReference>
<reference evidence="8" key="1">
    <citation type="submission" date="2023-06" db="EMBL/GenBank/DDBJ databases">
        <title>Cytophagales bacterium Strain LB-30, isolated from soil.</title>
        <authorList>
            <person name="Liu B."/>
        </authorList>
    </citation>
    <scope>NUCLEOTIDE SEQUENCE</scope>
    <source>
        <strain evidence="8">LB-30</strain>
    </source>
</reference>
<feature type="signal peptide" evidence="6">
    <location>
        <begin position="1"/>
        <end position="20"/>
    </location>
</feature>
<dbReference type="InterPro" id="IPR029052">
    <property type="entry name" value="Metallo-depent_PP-like"/>
</dbReference>
<accession>A0ABT8F5X0</accession>
<feature type="domain" description="Calcineurin-like phosphoesterase" evidence="7">
    <location>
        <begin position="37"/>
        <end position="246"/>
    </location>
</feature>
<proteinExistence type="predicted"/>
<evidence type="ECO:0000313" key="9">
    <source>
        <dbReference type="Proteomes" id="UP001168552"/>
    </source>
</evidence>
<comment type="caution">
    <text evidence="8">The sequence shown here is derived from an EMBL/GenBank/DDBJ whole genome shotgun (WGS) entry which is preliminary data.</text>
</comment>
<dbReference type="InterPro" id="IPR004843">
    <property type="entry name" value="Calcineurin-like_PHP"/>
</dbReference>
<dbReference type="PIRSF" id="PIRSF000898">
    <property type="entry name" value="Acid_Ptase_5"/>
    <property type="match status" value="1"/>
</dbReference>
<dbReference type="InterPro" id="IPR024927">
    <property type="entry name" value="Acid_PPase"/>
</dbReference>
<dbReference type="EMBL" id="JAUHJS010000004">
    <property type="protein sequence ID" value="MDN4165785.1"/>
    <property type="molecule type" value="Genomic_DNA"/>
</dbReference>
<keyword evidence="4 5" id="KW-0378">Hydrolase</keyword>
<dbReference type="RefSeq" id="WP_320004315.1">
    <property type="nucleotide sequence ID" value="NZ_JAUHJS010000004.1"/>
</dbReference>
<dbReference type="EC" id="3.1.3.2" evidence="2 5"/>
<sequence length="317" mass="36770">MQKLIYALLFLALFSCTNQKQEFQISPELEVIEDAYHFYIIGDWGRQGEDGQQEVADMMAKAAKVIEPEFIISTGDNFYPNGVASINDPLWKTSFEEVYHHFSLQLPWYVVLGNHDYRGNAQAEIDYMQVSRRWNMPARYYNFDKTADDSTQMAFVFIDTSPFEHEYYQEEKYKSKVITQDTAQQKQWLDSVLNIKQEVDWVFVSGHHPMYTGGKRIDDPNSVRANLEKLFTKYEVNAYFAGHEHDLQHIKPQAPTHHFISGAGSEIRPTGKIDETLYAESEHGFMIASVTQNEVLVQVINEKGELRYTYTLSKTNK</sequence>
<keyword evidence="5" id="KW-0408">Iron</keyword>
<evidence type="ECO:0000256" key="2">
    <source>
        <dbReference type="ARBA" id="ARBA00012646"/>
    </source>
</evidence>
<gene>
    <name evidence="8" type="ORF">QWY31_09740</name>
</gene>